<dbReference type="PANTHER" id="PTHR11669:SF0">
    <property type="entry name" value="PROTEIN STICHEL-LIKE 2"/>
    <property type="match status" value="1"/>
</dbReference>
<dbReference type="SMART" id="SM00382">
    <property type="entry name" value="AAA"/>
    <property type="match status" value="1"/>
</dbReference>
<dbReference type="Proteomes" id="UP000190023">
    <property type="component" value="Unassembled WGS sequence"/>
</dbReference>
<evidence type="ECO:0000256" key="7">
    <source>
        <dbReference type="ARBA" id="ARBA00022833"/>
    </source>
</evidence>
<keyword evidence="6 11" id="KW-0547">Nucleotide-binding</keyword>
<protein>
    <recommendedName>
        <fullName evidence="11">DNA polymerase III subunit gamma/tau</fullName>
        <ecNumber evidence="11">2.7.7.7</ecNumber>
    </recommendedName>
</protein>
<comment type="subunit">
    <text evidence="11">DNA polymerase III contains a core (composed of alpha, epsilon and theta chains) that associates with a tau subunit. This core dimerizes to form the POLIII' complex. PolIII' associates with the gamma complex (composed of gamma, delta, delta', psi and chi chains) and with the beta chain to form the complete DNA polymerase III complex.</text>
</comment>
<reference evidence="14 15" key="1">
    <citation type="submission" date="2017-02" db="EMBL/GenBank/DDBJ databases">
        <title>Draft genome sequence of Haemophilus felis CCUG 31170 type strain.</title>
        <authorList>
            <person name="Engstrom-Jakobsson H."/>
            <person name="Salva-Serra F."/>
            <person name="Thorell K."/>
            <person name="Gonzales-Siles L."/>
            <person name="Karlsson R."/>
            <person name="Boulund F."/>
            <person name="Engstrand L."/>
            <person name="Kristiansson E."/>
            <person name="Moore E."/>
        </authorList>
    </citation>
    <scope>NUCLEOTIDE SEQUENCE [LARGE SCALE GENOMIC DNA]</scope>
    <source>
        <strain evidence="14 15">CCUG 31170</strain>
    </source>
</reference>
<keyword evidence="7" id="KW-0862">Zinc</keyword>
<dbReference type="InterPro" id="IPR045085">
    <property type="entry name" value="HLD_clamp_pol_III_gamma_tau"/>
</dbReference>
<dbReference type="STRING" id="123822.B0188_10405"/>
<dbReference type="Pfam" id="PF12169">
    <property type="entry name" value="DNA_pol3_gamma3"/>
    <property type="match status" value="1"/>
</dbReference>
<feature type="compositionally biased region" description="Low complexity" evidence="12">
    <location>
        <begin position="467"/>
        <end position="483"/>
    </location>
</feature>
<comment type="caution">
    <text evidence="14">The sequence shown here is derived from an EMBL/GenBank/DDBJ whole genome shotgun (WGS) entry which is preliminary data.</text>
</comment>
<comment type="similarity">
    <text evidence="1 11">Belongs to the DnaX/STICHEL family.</text>
</comment>
<proteinExistence type="inferred from homology"/>
<dbReference type="OrthoDB" id="9810148at2"/>
<gene>
    <name evidence="11" type="primary">dnaX</name>
    <name evidence="14" type="ORF">B0188_10405</name>
</gene>
<name>A0A1T0AW52_9PAST</name>
<evidence type="ECO:0000256" key="2">
    <source>
        <dbReference type="ARBA" id="ARBA00022679"/>
    </source>
</evidence>
<keyword evidence="4 11" id="KW-0235">DNA replication</keyword>
<dbReference type="Gene3D" id="3.40.50.300">
    <property type="entry name" value="P-loop containing nucleotide triphosphate hydrolases"/>
    <property type="match status" value="1"/>
</dbReference>
<evidence type="ECO:0000313" key="14">
    <source>
        <dbReference type="EMBL" id="OOS01028.1"/>
    </source>
</evidence>
<dbReference type="FunFam" id="1.20.272.10:FF:000003">
    <property type="entry name" value="DNA polymerase III subunit gamma/tau"/>
    <property type="match status" value="1"/>
</dbReference>
<evidence type="ECO:0000313" key="15">
    <source>
        <dbReference type="Proteomes" id="UP000190023"/>
    </source>
</evidence>
<accession>A0A1T0AW52</accession>
<evidence type="ECO:0000256" key="8">
    <source>
        <dbReference type="ARBA" id="ARBA00022840"/>
    </source>
</evidence>
<dbReference type="EC" id="2.7.7.7" evidence="11"/>
<dbReference type="NCBIfam" id="NF004046">
    <property type="entry name" value="PRK05563.1"/>
    <property type="match status" value="1"/>
</dbReference>
<evidence type="ECO:0000256" key="4">
    <source>
        <dbReference type="ARBA" id="ARBA00022705"/>
    </source>
</evidence>
<dbReference type="Gene3D" id="1.10.8.60">
    <property type="match status" value="1"/>
</dbReference>
<keyword evidence="9 11" id="KW-0239">DNA-directed DNA polymerase</keyword>
<evidence type="ECO:0000256" key="10">
    <source>
        <dbReference type="ARBA" id="ARBA00049244"/>
    </source>
</evidence>
<evidence type="ECO:0000256" key="1">
    <source>
        <dbReference type="ARBA" id="ARBA00006360"/>
    </source>
</evidence>
<dbReference type="GO" id="GO:0006261">
    <property type="term" value="P:DNA-templated DNA replication"/>
    <property type="evidence" value="ECO:0007669"/>
    <property type="project" value="TreeGrafter"/>
</dbReference>
<keyword evidence="3 11" id="KW-0548">Nucleotidyltransferase</keyword>
<dbReference type="NCBIfam" id="TIGR02397">
    <property type="entry name" value="dnaX_nterm"/>
    <property type="match status" value="1"/>
</dbReference>
<evidence type="ECO:0000256" key="5">
    <source>
        <dbReference type="ARBA" id="ARBA00022723"/>
    </source>
</evidence>
<dbReference type="Pfam" id="PF12170">
    <property type="entry name" value="DNA_pol3_tau_5"/>
    <property type="match status" value="1"/>
</dbReference>
<evidence type="ECO:0000259" key="13">
    <source>
        <dbReference type="SMART" id="SM00382"/>
    </source>
</evidence>
<keyword evidence="5" id="KW-0479">Metal-binding</keyword>
<dbReference type="SUPFAM" id="SSF52540">
    <property type="entry name" value="P-loop containing nucleoside triphosphate hydrolases"/>
    <property type="match status" value="1"/>
</dbReference>
<keyword evidence="8 11" id="KW-0067">ATP-binding</keyword>
<dbReference type="InterPro" id="IPR012763">
    <property type="entry name" value="DNA_pol_III_sug/sutau_N"/>
</dbReference>
<dbReference type="GO" id="GO:0009360">
    <property type="term" value="C:DNA polymerase III complex"/>
    <property type="evidence" value="ECO:0007669"/>
    <property type="project" value="InterPro"/>
</dbReference>
<organism evidence="14 15">
    <name type="scientific">[Haemophilus] felis</name>
    <dbReference type="NCBI Taxonomy" id="123822"/>
    <lineage>
        <taxon>Bacteria</taxon>
        <taxon>Pseudomonadati</taxon>
        <taxon>Pseudomonadota</taxon>
        <taxon>Gammaproteobacteria</taxon>
        <taxon>Pasteurellales</taxon>
        <taxon>Pasteurellaceae</taxon>
    </lineage>
</organism>
<dbReference type="PANTHER" id="PTHR11669">
    <property type="entry name" value="REPLICATION FACTOR C / DNA POLYMERASE III GAMMA-TAU SUBUNIT"/>
    <property type="match status" value="1"/>
</dbReference>
<dbReference type="AlphaFoldDB" id="A0A1T0AW52"/>
<keyword evidence="15" id="KW-1185">Reference proteome</keyword>
<dbReference type="InterPro" id="IPR022754">
    <property type="entry name" value="DNA_pol_III_gamma-3"/>
</dbReference>
<evidence type="ECO:0000256" key="11">
    <source>
        <dbReference type="RuleBase" id="RU364063"/>
    </source>
</evidence>
<dbReference type="CDD" id="cd00009">
    <property type="entry name" value="AAA"/>
    <property type="match status" value="1"/>
</dbReference>
<dbReference type="InterPro" id="IPR003593">
    <property type="entry name" value="AAA+_ATPase"/>
</dbReference>
<dbReference type="CDD" id="cd18137">
    <property type="entry name" value="HLD_clamp_pol_III_gamma_tau"/>
    <property type="match status" value="1"/>
</dbReference>
<dbReference type="NCBIfam" id="NF005942">
    <property type="entry name" value="PRK07994.1"/>
    <property type="match status" value="1"/>
</dbReference>
<evidence type="ECO:0000256" key="12">
    <source>
        <dbReference type="SAM" id="MobiDB-lite"/>
    </source>
</evidence>
<dbReference type="InterPro" id="IPR027417">
    <property type="entry name" value="P-loop_NTPase"/>
</dbReference>
<feature type="region of interest" description="Disordered" evidence="12">
    <location>
        <begin position="459"/>
        <end position="493"/>
    </location>
</feature>
<dbReference type="Pfam" id="PF22608">
    <property type="entry name" value="DNAX_ATPase_lid"/>
    <property type="match status" value="1"/>
</dbReference>
<comment type="function">
    <text evidence="11">DNA polymerase III is a complex, multichain enzyme responsible for most of the replicative synthesis in bacteria. This DNA polymerase also exhibits 3' to 5' exonuclease activity.</text>
</comment>
<feature type="domain" description="AAA+ ATPase" evidence="13">
    <location>
        <begin position="37"/>
        <end position="178"/>
    </location>
</feature>
<dbReference type="GO" id="GO:0003677">
    <property type="term" value="F:DNA binding"/>
    <property type="evidence" value="ECO:0007669"/>
    <property type="project" value="InterPro"/>
</dbReference>
<dbReference type="InterPro" id="IPR021029">
    <property type="entry name" value="DNA_pol_III_tau_dom-5"/>
</dbReference>
<keyword evidence="2 11" id="KW-0808">Transferase</keyword>
<dbReference type="GO" id="GO:0005524">
    <property type="term" value="F:ATP binding"/>
    <property type="evidence" value="ECO:0007669"/>
    <property type="project" value="UniProtKB-KW"/>
</dbReference>
<dbReference type="FunFam" id="1.10.8.60:FF:000013">
    <property type="entry name" value="DNA polymerase III subunit gamma/tau"/>
    <property type="match status" value="1"/>
</dbReference>
<dbReference type="InterPro" id="IPR038249">
    <property type="entry name" value="PolIII_tau_V_sf"/>
</dbReference>
<sequence length="748" mass="84047">MSYQVLARKWRPKTFSEVVGQQHILTAIANGLRENRLHHAYLFSGTRGVGKTSIARLFAKGLNCINGVTAEPCGHCEHCRAIEQGNFIDLIEIDAASRTKVEDTRELLDNVQYKPVQGRYKVYLIDEVHMLSRHSFNALLKTLEEPPEYVKFLLATTDPQKLPVTILSRCMQFHLKALEPQQIAQHLAFILQQEKIPFETLALDKLAKAAQGSIRDSLSLTDQAIALSNANLTLSSVNQMLGLLDDNQAIDILYALQEGNGEKLMQYLDSVAARGADWDELLREIAEQLHQIAMYQWLSNASVSENKHIQFLSKHFAPDEVQFFYQVILSGRKELAFAPNRRMGVEMTLLRALAFSPKIVNYAPTAIVQSMPQPQNAPPEVNKKGDEAKPQTSISNKNQLNPQTAVNELTEQVSRSEPMDVNNDERNQVSSGTQTSIHSNALDAITQLNVLDQKRANLQKKKPDLTSSSANSNPSSRLASASAEQGKQPQHKVDTLPVVDVPTSSNQTMMLTAAPLETELEETYRESDFVEMDAMLMDSMLIDSMSMTGGLGENIDPYISSLAEQDQEDQELAQKRLAETYRWQWTNPELAKMPEKPTPSSLKATLQKGMSKDLQVKIIDLARQQDKWVDIVESLDIAGMTKELALNCCLVAQNESEIQLVISRAQQHLNNKARLQRLEQALQAFFNQGLILTLAENDEIGLTPNQWYEQIYQQLKEQAKTDLQQDKGLQRLLHIFRAELDLENVAPL</sequence>
<feature type="compositionally biased region" description="Polar residues" evidence="12">
    <location>
        <begin position="390"/>
        <end position="415"/>
    </location>
</feature>
<evidence type="ECO:0000256" key="3">
    <source>
        <dbReference type="ARBA" id="ARBA00022695"/>
    </source>
</evidence>
<evidence type="ECO:0000256" key="9">
    <source>
        <dbReference type="ARBA" id="ARBA00022932"/>
    </source>
</evidence>
<dbReference type="Gene3D" id="1.20.272.10">
    <property type="match status" value="1"/>
</dbReference>
<dbReference type="InterPro" id="IPR050238">
    <property type="entry name" value="DNA_Rep/Repair_Clamp_Loader"/>
</dbReference>
<feature type="region of interest" description="Disordered" evidence="12">
    <location>
        <begin position="370"/>
        <end position="436"/>
    </location>
</feature>
<dbReference type="SUPFAM" id="SSF48019">
    <property type="entry name" value="post-AAA+ oligomerization domain-like"/>
    <property type="match status" value="1"/>
</dbReference>
<dbReference type="Gene3D" id="3.30.300.150">
    <property type="entry name" value="DNA polymerase III, tau subunit, domain V"/>
    <property type="match status" value="1"/>
</dbReference>
<dbReference type="GO" id="GO:0046872">
    <property type="term" value="F:metal ion binding"/>
    <property type="evidence" value="ECO:0007669"/>
    <property type="project" value="UniProtKB-KW"/>
</dbReference>
<evidence type="ECO:0000256" key="6">
    <source>
        <dbReference type="ARBA" id="ARBA00022741"/>
    </source>
</evidence>
<dbReference type="EMBL" id="MUYB01000051">
    <property type="protein sequence ID" value="OOS01028.1"/>
    <property type="molecule type" value="Genomic_DNA"/>
</dbReference>
<dbReference type="FunFam" id="3.40.50.300:FF:000014">
    <property type="entry name" value="DNA polymerase III subunit gamma/tau"/>
    <property type="match status" value="1"/>
</dbReference>
<dbReference type="Pfam" id="PF13177">
    <property type="entry name" value="DNA_pol3_delta2"/>
    <property type="match status" value="1"/>
</dbReference>
<comment type="catalytic activity">
    <reaction evidence="10 11">
        <text>DNA(n) + a 2'-deoxyribonucleoside 5'-triphosphate = DNA(n+1) + diphosphate</text>
        <dbReference type="Rhea" id="RHEA:22508"/>
        <dbReference type="Rhea" id="RHEA-COMP:17339"/>
        <dbReference type="Rhea" id="RHEA-COMP:17340"/>
        <dbReference type="ChEBI" id="CHEBI:33019"/>
        <dbReference type="ChEBI" id="CHEBI:61560"/>
        <dbReference type="ChEBI" id="CHEBI:173112"/>
        <dbReference type="EC" id="2.7.7.7"/>
    </reaction>
</comment>
<dbReference type="GO" id="GO:0003887">
    <property type="term" value="F:DNA-directed DNA polymerase activity"/>
    <property type="evidence" value="ECO:0007669"/>
    <property type="project" value="UniProtKB-KW"/>
</dbReference>
<dbReference type="InterPro" id="IPR008921">
    <property type="entry name" value="DNA_pol3_clamp-load_cplx_C"/>
</dbReference>